<dbReference type="Pfam" id="PF03863">
    <property type="entry name" value="Phage_mat-A"/>
    <property type="match status" value="1"/>
</dbReference>
<reference evidence="8" key="1">
    <citation type="submission" date="2020-09" db="EMBL/GenBank/DDBJ databases">
        <title>Leviviricetes taxonomy.</title>
        <authorList>
            <person name="Stockdale S.R."/>
            <person name="Callanan J."/>
            <person name="Adriaenssens E.M."/>
            <person name="Kuhn J.H."/>
            <person name="Rumnieks J."/>
            <person name="Shkoporov A."/>
            <person name="Draper L.A."/>
            <person name="Ross P."/>
            <person name="Hill C."/>
        </authorList>
    </citation>
    <scope>NUCLEOTIDE SEQUENCE</scope>
</reference>
<protein>
    <submittedName>
        <fullName evidence="8">Maturation protein</fullName>
    </submittedName>
</protein>
<comment type="similarity">
    <text evidence="7">Belongs to the Leviviricetes maturation protein family.</text>
</comment>
<dbReference type="GeneID" id="80399187"/>
<dbReference type="GO" id="GO:0044423">
    <property type="term" value="C:virion component"/>
    <property type="evidence" value="ECO:0007669"/>
    <property type="project" value="UniProtKB-KW"/>
</dbReference>
<keyword evidence="2" id="KW-0945">Host-virus interaction</keyword>
<evidence type="ECO:0000256" key="7">
    <source>
        <dbReference type="ARBA" id="ARBA00035110"/>
    </source>
</evidence>
<evidence type="ECO:0000313" key="9">
    <source>
        <dbReference type="Proteomes" id="UP000679637"/>
    </source>
</evidence>
<evidence type="ECO:0000256" key="6">
    <source>
        <dbReference type="ARBA" id="ARBA00023296"/>
    </source>
</evidence>
<dbReference type="EMBL" id="BK013645">
    <property type="protein sequence ID" value="DAD50851.1"/>
    <property type="molecule type" value="Genomic_RNA"/>
</dbReference>
<evidence type="ECO:0000256" key="3">
    <source>
        <dbReference type="ARBA" id="ARBA00022804"/>
    </source>
</evidence>
<name>A0A8S5L075_9VIRU</name>
<evidence type="ECO:0000256" key="2">
    <source>
        <dbReference type="ARBA" id="ARBA00022581"/>
    </source>
</evidence>
<keyword evidence="4" id="KW-0946">Virion</keyword>
<evidence type="ECO:0000256" key="1">
    <source>
        <dbReference type="ARBA" id="ARBA00004328"/>
    </source>
</evidence>
<dbReference type="Proteomes" id="UP000679637">
    <property type="component" value="Segment"/>
</dbReference>
<gene>
    <name evidence="8" type="primary">SRR5466727_1_1</name>
</gene>
<evidence type="ECO:0000256" key="5">
    <source>
        <dbReference type="ARBA" id="ARBA00023104"/>
    </source>
</evidence>
<dbReference type="RefSeq" id="YP_010770005.1">
    <property type="nucleotide sequence ID" value="NC_074133.1"/>
</dbReference>
<evidence type="ECO:0000256" key="4">
    <source>
        <dbReference type="ARBA" id="ARBA00022844"/>
    </source>
</evidence>
<dbReference type="KEGG" id="vg:80399187"/>
<accession>A0A8S5L075</accession>
<organism evidence="8 9">
    <name type="scientific">ssRNA phage SRR5466727_1</name>
    <dbReference type="NCBI Taxonomy" id="2786429"/>
    <lineage>
        <taxon>Viruses</taxon>
        <taxon>Riboviria</taxon>
        <taxon>Orthornavirae</taxon>
        <taxon>Lenarviricota</taxon>
        <taxon>Leviviricetes</taxon>
        <taxon>Norzivirales</taxon>
        <taxon>Fiersviridae</taxon>
        <taxon>Tenwovirus</taxon>
        <taxon>Tenwovirus luticola</taxon>
        <taxon>Wahtavirus luticola</taxon>
    </lineage>
</organism>
<keyword evidence="3" id="KW-1161">Viral attachment to host cell</keyword>
<dbReference type="GO" id="GO:0039666">
    <property type="term" value="P:virion attachment to host cell pilus"/>
    <property type="evidence" value="ECO:0007669"/>
    <property type="project" value="UniProtKB-KW"/>
</dbReference>
<keyword evidence="9" id="KW-1185">Reference proteome</keyword>
<keyword evidence="5" id="KW-1175">Viral attachment to host cell pilus</keyword>
<dbReference type="InterPro" id="IPR005563">
    <property type="entry name" value="A_protein"/>
</dbReference>
<proteinExistence type="inferred from homology"/>
<evidence type="ECO:0000313" key="8">
    <source>
        <dbReference type="EMBL" id="DAD50851.1"/>
    </source>
</evidence>
<comment type="subcellular location">
    <subcellularLocation>
        <location evidence="1">Virion</location>
    </subcellularLocation>
</comment>
<keyword evidence="6" id="KW-1160">Virus entry into host cell</keyword>
<sequence length="364" mass="40462">MSTGHYFTYLNYDPAKAYNTFATRNWSGQDDPLKKSRWNVYNVDGEVFSSTGNMGCHTINVAFSSDDDLRLQDKFVSAVRRHEFHAGKFLAQSDKVVRSIHGTYTAFRNMRQRFLKGDVNGACRFLARSVSGNAKRSAKRKLDTGDLAGAHLALVYGWAPLVSDVFHAATALEVLANPPRRTSVTVTRTRKLDFEGSAAPGIYTCPGNAAVSKKIIFEMAEEMSEARSLGLYDLPAAIHEATPWSFVVDWFVPIGTYLTNLGVIPFLRGTYKITTFYRGQAGGCTVLNPAASAPWVGHSAKIRHFTVARLPLTTTLDVVLPSFRGFNQLYENGQRIANSVALLRNLWTPDVQNNVRQVISKLRR</sequence>